<name>A0A0G3G5Q8_9GAMM</name>
<keyword evidence="2" id="KW-1185">Reference proteome</keyword>
<proteinExistence type="predicted"/>
<dbReference type="Proteomes" id="UP000064201">
    <property type="component" value="Chromosome"/>
</dbReference>
<reference evidence="1 2" key="1">
    <citation type="submission" date="2015-04" db="EMBL/GenBank/DDBJ databases">
        <title>Complete Sequence for the Genome of the Thioalkalivibrio versutus D301.</title>
        <authorList>
            <person name="Mu T."/>
            <person name="Zhou J."/>
            <person name="Xu X."/>
        </authorList>
    </citation>
    <scope>NUCLEOTIDE SEQUENCE [LARGE SCALE GENOMIC DNA]</scope>
    <source>
        <strain evidence="1 2">D301</strain>
    </source>
</reference>
<dbReference type="PATRIC" id="fig|106634.4.peg.1107"/>
<protein>
    <submittedName>
        <fullName evidence="1">Uncharacterized protein</fullName>
    </submittedName>
</protein>
<dbReference type="STRING" id="106634.TVD_05415"/>
<evidence type="ECO:0000313" key="2">
    <source>
        <dbReference type="Proteomes" id="UP000064201"/>
    </source>
</evidence>
<dbReference type="KEGG" id="tvr:TVD_05415"/>
<organism evidence="1 2">
    <name type="scientific">Thioalkalivibrio versutus</name>
    <dbReference type="NCBI Taxonomy" id="106634"/>
    <lineage>
        <taxon>Bacteria</taxon>
        <taxon>Pseudomonadati</taxon>
        <taxon>Pseudomonadota</taxon>
        <taxon>Gammaproteobacteria</taxon>
        <taxon>Chromatiales</taxon>
        <taxon>Ectothiorhodospiraceae</taxon>
        <taxon>Thioalkalivibrio</taxon>
    </lineage>
</organism>
<dbReference type="RefSeq" id="WP_018650250.1">
    <property type="nucleotide sequence ID" value="NZ_CP011367.1"/>
</dbReference>
<accession>A0A0G3G5Q8</accession>
<evidence type="ECO:0000313" key="1">
    <source>
        <dbReference type="EMBL" id="AKJ94837.1"/>
    </source>
</evidence>
<gene>
    <name evidence="1" type="ORF">TVD_05415</name>
</gene>
<sequence>MDVLPYRYVTPSGEAVSFDFRLHPETGSAVRVQQLLDRLTDTLDSEIGVLGDTCNGDVLQALAMALAVRTEMIPANPEMTQDLARDVVERALRSLDGARHQQTGPVGHA</sequence>
<dbReference type="AlphaFoldDB" id="A0A0G3G5Q8"/>
<dbReference type="EMBL" id="CP011367">
    <property type="protein sequence ID" value="AKJ94837.1"/>
    <property type="molecule type" value="Genomic_DNA"/>
</dbReference>
<dbReference type="OrthoDB" id="5784131at2"/>